<proteinExistence type="predicted"/>
<evidence type="ECO:0000313" key="4">
    <source>
        <dbReference type="Proteomes" id="UP000029120"/>
    </source>
</evidence>
<organism evidence="3 4">
    <name type="scientific">Arabis alpina</name>
    <name type="common">Alpine rock-cress</name>
    <dbReference type="NCBI Taxonomy" id="50452"/>
    <lineage>
        <taxon>Eukaryota</taxon>
        <taxon>Viridiplantae</taxon>
        <taxon>Streptophyta</taxon>
        <taxon>Embryophyta</taxon>
        <taxon>Tracheophyta</taxon>
        <taxon>Spermatophyta</taxon>
        <taxon>Magnoliopsida</taxon>
        <taxon>eudicotyledons</taxon>
        <taxon>Gunneridae</taxon>
        <taxon>Pentapetalae</taxon>
        <taxon>rosids</taxon>
        <taxon>malvids</taxon>
        <taxon>Brassicales</taxon>
        <taxon>Brassicaceae</taxon>
        <taxon>Arabideae</taxon>
        <taxon>Arabis</taxon>
    </lineage>
</organism>
<keyword evidence="4" id="KW-1185">Reference proteome</keyword>
<feature type="compositionally biased region" description="Low complexity" evidence="2">
    <location>
        <begin position="115"/>
        <end position="124"/>
    </location>
</feature>
<dbReference type="eggNOG" id="KOG0017">
    <property type="taxonomic scope" value="Eukaryota"/>
</dbReference>
<dbReference type="EMBL" id="CM002872">
    <property type="protein sequence ID" value="KFK35603.1"/>
    <property type="molecule type" value="Genomic_DNA"/>
</dbReference>
<dbReference type="Proteomes" id="UP000029120">
    <property type="component" value="Chromosome 4"/>
</dbReference>
<feature type="coiled-coil region" evidence="1">
    <location>
        <begin position="60"/>
        <end position="87"/>
    </location>
</feature>
<dbReference type="Gramene" id="KFK35603">
    <property type="protein sequence ID" value="KFK35603"/>
    <property type="gene ID" value="AALP_AA4G012900"/>
</dbReference>
<name>A0A087H0F1_ARAAL</name>
<keyword evidence="1" id="KW-0175">Coiled coil</keyword>
<accession>A0A087H0F1</accession>
<dbReference type="AlphaFoldDB" id="A0A087H0F1"/>
<feature type="compositionally biased region" description="Basic and acidic residues" evidence="2">
    <location>
        <begin position="8"/>
        <end position="21"/>
    </location>
</feature>
<reference evidence="4" key="1">
    <citation type="journal article" date="2015" name="Nat. Plants">
        <title>Genome expansion of Arabis alpina linked with retrotransposition and reduced symmetric DNA methylation.</title>
        <authorList>
            <person name="Willing E.M."/>
            <person name="Rawat V."/>
            <person name="Mandakova T."/>
            <person name="Maumus F."/>
            <person name="James G.V."/>
            <person name="Nordstroem K.J."/>
            <person name="Becker C."/>
            <person name="Warthmann N."/>
            <person name="Chica C."/>
            <person name="Szarzynska B."/>
            <person name="Zytnicki M."/>
            <person name="Albani M.C."/>
            <person name="Kiefer C."/>
            <person name="Bergonzi S."/>
            <person name="Castaings L."/>
            <person name="Mateos J.L."/>
            <person name="Berns M.C."/>
            <person name="Bujdoso N."/>
            <person name="Piofczyk T."/>
            <person name="de Lorenzo L."/>
            <person name="Barrero-Sicilia C."/>
            <person name="Mateos I."/>
            <person name="Piednoel M."/>
            <person name="Hagmann J."/>
            <person name="Chen-Min-Tao R."/>
            <person name="Iglesias-Fernandez R."/>
            <person name="Schuster S.C."/>
            <person name="Alonso-Blanco C."/>
            <person name="Roudier F."/>
            <person name="Carbonero P."/>
            <person name="Paz-Ares J."/>
            <person name="Davis S.J."/>
            <person name="Pecinka A."/>
            <person name="Quesneville H."/>
            <person name="Colot V."/>
            <person name="Lysak M.A."/>
            <person name="Weigel D."/>
            <person name="Coupland G."/>
            <person name="Schneeberger K."/>
        </authorList>
    </citation>
    <scope>NUCLEOTIDE SEQUENCE [LARGE SCALE GENOMIC DNA]</scope>
    <source>
        <strain evidence="4">cv. Pajares</strain>
    </source>
</reference>
<feature type="compositionally biased region" description="Basic and acidic residues" evidence="2">
    <location>
        <begin position="93"/>
        <end position="105"/>
    </location>
</feature>
<sequence>MRINLCRTRRENRNLPTDRSRTQTQRSGAYVRHAQDFPYEAEDPYWIEHDRLEQERITQHQTQQEEMAKLRAEMERAASNLRMLQSQDALHRSTDFAKSEDEFRASQKTGKPKKTNNPPQTANPHAAKKNNTSSGSAHHEGDFEEAHNYQVELESYNPCTGGQSTYDETSYCEYHRGSGHSTANCLTLGQKLASKLVARTLKGDFSLKDFEIEESSE</sequence>
<evidence type="ECO:0000256" key="2">
    <source>
        <dbReference type="SAM" id="MobiDB-lite"/>
    </source>
</evidence>
<feature type="region of interest" description="Disordered" evidence="2">
    <location>
        <begin position="93"/>
        <end position="140"/>
    </location>
</feature>
<dbReference type="OrthoDB" id="1108343at2759"/>
<protein>
    <submittedName>
        <fullName evidence="3">Uncharacterized protein</fullName>
    </submittedName>
</protein>
<feature type="region of interest" description="Disordered" evidence="2">
    <location>
        <begin position="1"/>
        <end position="29"/>
    </location>
</feature>
<evidence type="ECO:0000256" key="1">
    <source>
        <dbReference type="SAM" id="Coils"/>
    </source>
</evidence>
<evidence type="ECO:0000313" key="3">
    <source>
        <dbReference type="EMBL" id="KFK35603.1"/>
    </source>
</evidence>
<gene>
    <name evidence="3" type="ordered locus">AALP_Aa4g012900</name>
</gene>